<proteinExistence type="inferred from homology"/>
<feature type="compositionally biased region" description="Low complexity" evidence="7">
    <location>
        <begin position="57"/>
        <end position="75"/>
    </location>
</feature>
<feature type="transmembrane region" description="Helical" evidence="6">
    <location>
        <begin position="553"/>
        <end position="572"/>
    </location>
</feature>
<dbReference type="AlphaFoldDB" id="A0A4T0FM50"/>
<feature type="transmembrane region" description="Helical" evidence="6">
    <location>
        <begin position="182"/>
        <end position="202"/>
    </location>
</feature>
<feature type="region of interest" description="Disordered" evidence="7">
    <location>
        <begin position="137"/>
        <end position="172"/>
    </location>
</feature>
<comment type="function">
    <text evidence="6">Probably involved in transport through the plasma membrane.</text>
</comment>
<dbReference type="EMBL" id="SPNW01000033">
    <property type="protein sequence ID" value="TIA88825.1"/>
    <property type="molecule type" value="Genomic_DNA"/>
</dbReference>
<evidence type="ECO:0000313" key="8">
    <source>
        <dbReference type="EMBL" id="TIA88825.1"/>
    </source>
</evidence>
<evidence type="ECO:0000256" key="1">
    <source>
        <dbReference type="ARBA" id="ARBA00004141"/>
    </source>
</evidence>
<feature type="transmembrane region" description="Helical" evidence="6">
    <location>
        <begin position="446"/>
        <end position="472"/>
    </location>
</feature>
<comment type="similarity">
    <text evidence="2 6">Belongs to the CTL (choline transporter-like) family.</text>
</comment>
<feature type="transmembrane region" description="Helical" evidence="6">
    <location>
        <begin position="300"/>
        <end position="318"/>
    </location>
</feature>
<evidence type="ECO:0000313" key="9">
    <source>
        <dbReference type="Proteomes" id="UP000310189"/>
    </source>
</evidence>
<dbReference type="Proteomes" id="UP000310189">
    <property type="component" value="Unassembled WGS sequence"/>
</dbReference>
<feature type="compositionally biased region" description="Low complexity" evidence="7">
    <location>
        <begin position="151"/>
        <end position="160"/>
    </location>
</feature>
<feature type="transmembrane region" description="Helical" evidence="6">
    <location>
        <begin position="344"/>
        <end position="364"/>
    </location>
</feature>
<name>A0A4T0FM50_9BASI</name>
<dbReference type="InterPro" id="IPR007603">
    <property type="entry name" value="Choline_transptr-like"/>
</dbReference>
<evidence type="ECO:0000256" key="2">
    <source>
        <dbReference type="ARBA" id="ARBA00007168"/>
    </source>
</evidence>
<dbReference type="GO" id="GO:0005886">
    <property type="term" value="C:plasma membrane"/>
    <property type="evidence" value="ECO:0007669"/>
    <property type="project" value="UniProtKB-SubCell"/>
</dbReference>
<comment type="subcellular location">
    <subcellularLocation>
        <location evidence="6">Cell membrane</location>
        <topology evidence="6">Multi-pass membrane protein</topology>
    </subcellularLocation>
    <subcellularLocation>
        <location evidence="1">Membrane</location>
        <topology evidence="1">Multi-pass membrane protein</topology>
    </subcellularLocation>
</comment>
<evidence type="ECO:0000256" key="6">
    <source>
        <dbReference type="RuleBase" id="RU368066"/>
    </source>
</evidence>
<feature type="transmembrane region" description="Helical" evidence="6">
    <location>
        <begin position="584"/>
        <end position="601"/>
    </location>
</feature>
<dbReference type="Pfam" id="PF04515">
    <property type="entry name" value="Choline_transpo"/>
    <property type="match status" value="1"/>
</dbReference>
<sequence length="643" mass="70561">MDGSNNFATYASKLLASRLMGASSEHSPIFHAGHDDASPNRGPWMNDDEIEDEMAHLQQSTLNRSTTSTSQSRSTTPHEHLDESPPSQRVSTPDISHINQAQSLFTNASALSFHKPPSPEPEAHEEYELQLSQPLLYQPDNHHSDDDDEQPPQQLFLQAPAPTPTAPPLTSTPIRKYRDAPFLAMFGFSIISVVVIGLHALFSSSSEATTPPPNADTPLTTTLLHSTPVLVALTSISLVIGAIHLVILKHAITPLLHTAVAVILLGLFGTSLSAFAGSFIDDKEETDSSWSSWWQSSGLRAFSLMPIIIMLWFSRTLYKRRHKLKRSIAIVELSSQVILEHPTLILYHLALTMLSTTLSIPFVWLAYRLLRIGHWDGSGSGFRWHVATSSDFLVAFVALVGFWTWGMLRGVAAVTTSGVLGAWYFNRHDPHQPSPHILVSRSFYRSTHASFGSVCLASIILTAVGVLGRVLVRLRNLSGSGMTRFHPISIVFTAISMGAAMLLGFIDHVSNHALIYVGITGDAFTPSAKHVKALVNRRELKGLMDDLLVKTTIRLFAVTVSLLSAVAGFMYCAHHLKQSLHSPLIAIIAGWLSYSAIRMWGDLLTSTVDSLYVCYCFDVSTNQQHCIKASEAFGNAHQARQPV</sequence>
<feature type="transmembrane region" description="Helical" evidence="6">
    <location>
        <begin position="222"/>
        <end position="247"/>
    </location>
</feature>
<feature type="transmembrane region" description="Helical" evidence="6">
    <location>
        <begin position="384"/>
        <end position="403"/>
    </location>
</feature>
<feature type="transmembrane region" description="Helical" evidence="6">
    <location>
        <begin position="484"/>
        <end position="506"/>
    </location>
</feature>
<keyword evidence="4 6" id="KW-1133">Transmembrane helix</keyword>
<gene>
    <name evidence="8" type="ORF">E3P99_02387</name>
</gene>
<feature type="transmembrane region" description="Helical" evidence="6">
    <location>
        <begin position="410"/>
        <end position="426"/>
    </location>
</feature>
<evidence type="ECO:0000256" key="7">
    <source>
        <dbReference type="SAM" id="MobiDB-lite"/>
    </source>
</evidence>
<accession>A0A4T0FM50</accession>
<protein>
    <recommendedName>
        <fullName evidence="6">Protein PNS1</fullName>
    </recommendedName>
</protein>
<evidence type="ECO:0000256" key="5">
    <source>
        <dbReference type="ARBA" id="ARBA00023136"/>
    </source>
</evidence>
<dbReference type="PANTHER" id="PTHR12385">
    <property type="entry name" value="CHOLINE TRANSPORTER-LIKE (SLC FAMILY 44)"/>
    <property type="match status" value="1"/>
</dbReference>
<feature type="region of interest" description="Disordered" evidence="7">
    <location>
        <begin position="26"/>
        <end position="93"/>
    </location>
</feature>
<keyword evidence="5 6" id="KW-0472">Membrane</keyword>
<keyword evidence="9" id="KW-1185">Reference proteome</keyword>
<evidence type="ECO:0000256" key="3">
    <source>
        <dbReference type="ARBA" id="ARBA00022692"/>
    </source>
</evidence>
<comment type="caution">
    <text evidence="8">The sequence shown here is derived from an EMBL/GenBank/DDBJ whole genome shotgun (WGS) entry which is preliminary data.</text>
</comment>
<dbReference type="PANTHER" id="PTHR12385:SF88">
    <property type="entry name" value="CHOLINE TRANSPORTER-LIKE PROTEIN CTL1"/>
    <property type="match status" value="1"/>
</dbReference>
<evidence type="ECO:0000256" key="4">
    <source>
        <dbReference type="ARBA" id="ARBA00022989"/>
    </source>
</evidence>
<dbReference type="OrthoDB" id="420519at2759"/>
<feature type="transmembrane region" description="Helical" evidence="6">
    <location>
        <begin position="259"/>
        <end position="280"/>
    </location>
</feature>
<organism evidence="8 9">
    <name type="scientific">Wallemia hederae</name>
    <dbReference type="NCBI Taxonomy" id="1540922"/>
    <lineage>
        <taxon>Eukaryota</taxon>
        <taxon>Fungi</taxon>
        <taxon>Dikarya</taxon>
        <taxon>Basidiomycota</taxon>
        <taxon>Wallemiomycotina</taxon>
        <taxon>Wallemiomycetes</taxon>
        <taxon>Wallemiales</taxon>
        <taxon>Wallemiaceae</taxon>
        <taxon>Wallemia</taxon>
    </lineage>
</organism>
<reference evidence="8 9" key="1">
    <citation type="submission" date="2019-03" db="EMBL/GenBank/DDBJ databases">
        <title>Sequencing 23 genomes of Wallemia ichthyophaga.</title>
        <authorList>
            <person name="Gostincar C."/>
        </authorList>
    </citation>
    <scope>NUCLEOTIDE SEQUENCE [LARGE SCALE GENOMIC DNA]</scope>
    <source>
        <strain evidence="8 9">EXF-5753</strain>
    </source>
</reference>
<keyword evidence="3 6" id="KW-0812">Transmembrane</keyword>
<dbReference type="GO" id="GO:0022857">
    <property type="term" value="F:transmembrane transporter activity"/>
    <property type="evidence" value="ECO:0007669"/>
    <property type="project" value="UniProtKB-UniRule"/>
</dbReference>